<evidence type="ECO:0000256" key="7">
    <source>
        <dbReference type="RuleBase" id="RU363032"/>
    </source>
</evidence>
<dbReference type="EMBL" id="SKFG01000002">
    <property type="protein sequence ID" value="TCZ80094.1"/>
    <property type="molecule type" value="Genomic_DNA"/>
</dbReference>
<dbReference type="OrthoDB" id="24153at2"/>
<keyword evidence="2 7" id="KW-0813">Transport</keyword>
<dbReference type="Gene3D" id="1.10.3720.10">
    <property type="entry name" value="MetI-like"/>
    <property type="match status" value="1"/>
</dbReference>
<dbReference type="RefSeq" id="WP_132416740.1">
    <property type="nucleotide sequence ID" value="NZ_SKFG01000002.1"/>
</dbReference>
<dbReference type="InterPro" id="IPR000515">
    <property type="entry name" value="MetI-like"/>
</dbReference>
<keyword evidence="5 7" id="KW-1133">Transmembrane helix</keyword>
<feature type="transmembrane region" description="Helical" evidence="7">
    <location>
        <begin position="133"/>
        <end position="154"/>
    </location>
</feature>
<evidence type="ECO:0000256" key="2">
    <source>
        <dbReference type="ARBA" id="ARBA00022448"/>
    </source>
</evidence>
<evidence type="ECO:0000256" key="4">
    <source>
        <dbReference type="ARBA" id="ARBA00022692"/>
    </source>
</evidence>
<keyword evidence="4 7" id="KW-0812">Transmembrane</keyword>
<dbReference type="InterPro" id="IPR035906">
    <property type="entry name" value="MetI-like_sf"/>
</dbReference>
<sequence length="306" mass="34113">MGRYILKRLIAILITLFMIITLTFFLMHAIPGGPFTGEKNVPEIVAKALNEKYHLDDPLWKQYLDYLKGIIQFDLGPSFKYEGMTVNELISSGFPVTAKVGLFTVIVILLIGIPIGIFAAINQHKWPDTVVMLMATLGVTIPSFVIGTMLLYVFSLKLGWTPAYGVEEWQGYILPVLALAGYSLSFISRLTRSSMIEVFQQDYMRTARGKGLRPSKVIFKHGLRNGMIPVVTVVGPLVASMLTGSFVIEKIFALPGIGRHFVQSITNRDYTTIMGITVFYAVILVVIVFIVDLIYGLIDPRIKLSK</sequence>
<evidence type="ECO:0000259" key="8">
    <source>
        <dbReference type="PROSITE" id="PS50928"/>
    </source>
</evidence>
<feature type="transmembrane region" description="Helical" evidence="7">
    <location>
        <begin position="9"/>
        <end position="30"/>
    </location>
</feature>
<dbReference type="AlphaFoldDB" id="A0A4R4EIU5"/>
<dbReference type="Pfam" id="PF00528">
    <property type="entry name" value="BPD_transp_1"/>
    <property type="match status" value="1"/>
</dbReference>
<keyword evidence="3" id="KW-1003">Cell membrane</keyword>
<keyword evidence="10" id="KW-1185">Reference proteome</keyword>
<dbReference type="GO" id="GO:0005886">
    <property type="term" value="C:plasma membrane"/>
    <property type="evidence" value="ECO:0007669"/>
    <property type="project" value="UniProtKB-SubCell"/>
</dbReference>
<gene>
    <name evidence="9" type="ORF">E0485_04345</name>
</gene>
<evidence type="ECO:0000256" key="3">
    <source>
        <dbReference type="ARBA" id="ARBA00022475"/>
    </source>
</evidence>
<dbReference type="Pfam" id="PF19300">
    <property type="entry name" value="BPD_transp_1_N"/>
    <property type="match status" value="1"/>
</dbReference>
<organism evidence="9 10">
    <name type="scientific">Paenibacillus albiflavus</name>
    <dbReference type="NCBI Taxonomy" id="2545760"/>
    <lineage>
        <taxon>Bacteria</taxon>
        <taxon>Bacillati</taxon>
        <taxon>Bacillota</taxon>
        <taxon>Bacilli</taxon>
        <taxon>Bacillales</taxon>
        <taxon>Paenibacillaceae</taxon>
        <taxon>Paenibacillus</taxon>
    </lineage>
</organism>
<comment type="similarity">
    <text evidence="7">Belongs to the binding-protein-dependent transport system permease family.</text>
</comment>
<dbReference type="PANTHER" id="PTHR43163:SF6">
    <property type="entry name" value="DIPEPTIDE TRANSPORT SYSTEM PERMEASE PROTEIN DPPB-RELATED"/>
    <property type="match status" value="1"/>
</dbReference>
<dbReference type="SUPFAM" id="SSF161098">
    <property type="entry name" value="MetI-like"/>
    <property type="match status" value="1"/>
</dbReference>
<feature type="domain" description="ABC transmembrane type-1" evidence="8">
    <location>
        <begin position="94"/>
        <end position="295"/>
    </location>
</feature>
<evidence type="ECO:0000313" key="10">
    <source>
        <dbReference type="Proteomes" id="UP000295418"/>
    </source>
</evidence>
<dbReference type="GO" id="GO:0055085">
    <property type="term" value="P:transmembrane transport"/>
    <property type="evidence" value="ECO:0007669"/>
    <property type="project" value="InterPro"/>
</dbReference>
<dbReference type="PANTHER" id="PTHR43163">
    <property type="entry name" value="DIPEPTIDE TRANSPORT SYSTEM PERMEASE PROTEIN DPPB-RELATED"/>
    <property type="match status" value="1"/>
</dbReference>
<evidence type="ECO:0000313" key="9">
    <source>
        <dbReference type="EMBL" id="TCZ80094.1"/>
    </source>
</evidence>
<evidence type="ECO:0000256" key="5">
    <source>
        <dbReference type="ARBA" id="ARBA00022989"/>
    </source>
</evidence>
<feature type="transmembrane region" description="Helical" evidence="7">
    <location>
        <begin position="230"/>
        <end position="253"/>
    </location>
</feature>
<accession>A0A4R4EIU5</accession>
<keyword evidence="6 7" id="KW-0472">Membrane</keyword>
<evidence type="ECO:0000256" key="6">
    <source>
        <dbReference type="ARBA" id="ARBA00023136"/>
    </source>
</evidence>
<feature type="transmembrane region" description="Helical" evidence="7">
    <location>
        <begin position="273"/>
        <end position="298"/>
    </location>
</feature>
<proteinExistence type="inferred from homology"/>
<evidence type="ECO:0000256" key="1">
    <source>
        <dbReference type="ARBA" id="ARBA00004651"/>
    </source>
</evidence>
<dbReference type="Proteomes" id="UP000295418">
    <property type="component" value="Unassembled WGS sequence"/>
</dbReference>
<dbReference type="InterPro" id="IPR045621">
    <property type="entry name" value="BPD_transp_1_N"/>
</dbReference>
<feature type="transmembrane region" description="Helical" evidence="7">
    <location>
        <begin position="100"/>
        <end position="121"/>
    </location>
</feature>
<comment type="subcellular location">
    <subcellularLocation>
        <location evidence="1 7">Cell membrane</location>
        <topology evidence="1 7">Multi-pass membrane protein</topology>
    </subcellularLocation>
</comment>
<protein>
    <submittedName>
        <fullName evidence="9">ABC transporter permease</fullName>
    </submittedName>
</protein>
<name>A0A4R4EIU5_9BACL</name>
<feature type="transmembrane region" description="Helical" evidence="7">
    <location>
        <begin position="169"/>
        <end position="187"/>
    </location>
</feature>
<comment type="caution">
    <text evidence="9">The sequence shown here is derived from an EMBL/GenBank/DDBJ whole genome shotgun (WGS) entry which is preliminary data.</text>
</comment>
<dbReference type="CDD" id="cd06261">
    <property type="entry name" value="TM_PBP2"/>
    <property type="match status" value="1"/>
</dbReference>
<reference evidence="9 10" key="1">
    <citation type="submission" date="2019-03" db="EMBL/GenBank/DDBJ databases">
        <authorList>
            <person name="Kim M.K.M."/>
        </authorList>
    </citation>
    <scope>NUCLEOTIDE SEQUENCE [LARGE SCALE GENOMIC DNA]</scope>
    <source>
        <strain evidence="9 10">18JY21-1</strain>
    </source>
</reference>
<dbReference type="PROSITE" id="PS50928">
    <property type="entry name" value="ABC_TM1"/>
    <property type="match status" value="1"/>
</dbReference>